<name>A0A0U3Q7G0_9HYPH</name>
<dbReference type="AlphaFoldDB" id="A0A0U3Q7G0"/>
<protein>
    <submittedName>
        <fullName evidence="1">Uncharacterized protein</fullName>
    </submittedName>
</protein>
<gene>
    <name evidence="1" type="ORF">APZ00_16625</name>
</gene>
<keyword evidence="2" id="KW-1185">Reference proteome</keyword>
<reference evidence="1 2" key="1">
    <citation type="submission" date="2015-10" db="EMBL/GenBank/DDBJ databases">
        <title>The world's first case of liver abscess caused by Pannonibacter phragmitetus.</title>
        <authorList>
            <person name="Ming D."/>
            <person name="Wang M."/>
            <person name="Zhou Y."/>
            <person name="Jiang T."/>
            <person name="Hu S."/>
        </authorList>
    </citation>
    <scope>NUCLEOTIDE SEQUENCE [LARGE SCALE GENOMIC DNA]</scope>
    <source>
        <strain evidence="1 2">31801</strain>
    </source>
</reference>
<dbReference type="KEGG" id="pphr:APZ00_16625"/>
<organism evidence="1 2">
    <name type="scientific">Pannonibacter phragmitetus</name>
    <dbReference type="NCBI Taxonomy" id="121719"/>
    <lineage>
        <taxon>Bacteria</taxon>
        <taxon>Pseudomonadati</taxon>
        <taxon>Pseudomonadota</taxon>
        <taxon>Alphaproteobacteria</taxon>
        <taxon>Hyphomicrobiales</taxon>
        <taxon>Stappiaceae</taxon>
        <taxon>Pannonibacter</taxon>
    </lineage>
</organism>
<evidence type="ECO:0000313" key="1">
    <source>
        <dbReference type="EMBL" id="ALV28489.1"/>
    </source>
</evidence>
<sequence length="101" mass="10705">MENIDLNALFGVDTVEKVRKRLNEDAAFLAEAQADLNAAVKAHYGLELPVPLGVCEGPDGWTACFLPGDALADSELDLVAGGYPARPSMKDLGKNTKISFG</sequence>
<evidence type="ECO:0000313" key="2">
    <source>
        <dbReference type="Proteomes" id="UP000064921"/>
    </source>
</evidence>
<dbReference type="RefSeq" id="WP_058899581.1">
    <property type="nucleotide sequence ID" value="NZ_CP013068.1"/>
</dbReference>
<dbReference type="Proteomes" id="UP000064921">
    <property type="component" value="Chromosome"/>
</dbReference>
<proteinExistence type="predicted"/>
<accession>A0A0U3Q7G0</accession>
<dbReference type="EMBL" id="CP013068">
    <property type="protein sequence ID" value="ALV28489.1"/>
    <property type="molecule type" value="Genomic_DNA"/>
</dbReference>